<dbReference type="EMBL" id="NQYH01000001">
    <property type="protein sequence ID" value="RIY41990.1"/>
    <property type="molecule type" value="Genomic_DNA"/>
</dbReference>
<gene>
    <name evidence="1" type="ORF">CJP73_00650</name>
</gene>
<comment type="caution">
    <text evidence="1">The sequence shown here is derived from an EMBL/GenBank/DDBJ whole genome shotgun (WGS) entry which is preliminary data.</text>
</comment>
<reference evidence="1 2" key="1">
    <citation type="submission" date="2017-08" db="EMBL/GenBank/DDBJ databases">
        <title>Pusillimonas indicus sp. nov., a member of the family Alcaligenaceae isolated from surface seawater.</title>
        <authorList>
            <person name="Li J."/>
        </authorList>
    </citation>
    <scope>NUCLEOTIDE SEQUENCE [LARGE SCALE GENOMIC DNA]</scope>
    <source>
        <strain evidence="1 2">L52-1-41</strain>
    </source>
</reference>
<evidence type="ECO:0000313" key="2">
    <source>
        <dbReference type="Proteomes" id="UP000266206"/>
    </source>
</evidence>
<dbReference type="RefSeq" id="WP_119515216.1">
    <property type="nucleotide sequence ID" value="NZ_NQYH01000001.1"/>
</dbReference>
<protein>
    <submittedName>
        <fullName evidence="1">Uncharacterized protein</fullName>
    </submittedName>
</protein>
<dbReference type="Proteomes" id="UP000266206">
    <property type="component" value="Unassembled WGS sequence"/>
</dbReference>
<name>A0A3A1YYV3_9BURK</name>
<proteinExistence type="predicted"/>
<dbReference type="OrthoDB" id="8688885at2"/>
<accession>A0A3A1YYV3</accession>
<sequence>MAERKAEANHKGSPPIPVLRHISPGQKVVLAHESKQRVLLKTDRWYGYFDGMKASLCHPVNPACMVFGEGGWRVREK</sequence>
<dbReference type="AlphaFoldDB" id="A0A3A1YYV3"/>
<organism evidence="1 2">
    <name type="scientific">Neopusillimonas maritima</name>
    <dbReference type="NCBI Taxonomy" id="2026239"/>
    <lineage>
        <taxon>Bacteria</taxon>
        <taxon>Pseudomonadati</taxon>
        <taxon>Pseudomonadota</taxon>
        <taxon>Betaproteobacteria</taxon>
        <taxon>Burkholderiales</taxon>
        <taxon>Alcaligenaceae</taxon>
        <taxon>Neopusillimonas</taxon>
    </lineage>
</organism>
<evidence type="ECO:0000313" key="1">
    <source>
        <dbReference type="EMBL" id="RIY41990.1"/>
    </source>
</evidence>